<evidence type="ECO:0000256" key="5">
    <source>
        <dbReference type="PROSITE-ProRule" id="PRU01248"/>
    </source>
</evidence>
<dbReference type="InterPro" id="IPR013762">
    <property type="entry name" value="Integrase-like_cat_sf"/>
</dbReference>
<evidence type="ECO:0000256" key="3">
    <source>
        <dbReference type="ARBA" id="ARBA00023125"/>
    </source>
</evidence>
<comment type="caution">
    <text evidence="8">The sequence shown here is derived from an EMBL/GenBank/DDBJ whole genome shotgun (WGS) entry which is preliminary data.</text>
</comment>
<evidence type="ECO:0000313" key="8">
    <source>
        <dbReference type="EMBL" id="KAE8753438.1"/>
    </source>
</evidence>
<dbReference type="InterPro" id="IPR050090">
    <property type="entry name" value="Tyrosine_recombinase_XerCD"/>
</dbReference>
<gene>
    <name evidence="8" type="ORF">FSO04_45215</name>
</gene>
<dbReference type="GO" id="GO:0003677">
    <property type="term" value="F:DNA binding"/>
    <property type="evidence" value="ECO:0007669"/>
    <property type="project" value="UniProtKB-UniRule"/>
</dbReference>
<accession>A0A6N6W0R7</accession>
<keyword evidence="1" id="KW-0159">Chromosome partition</keyword>
<evidence type="ECO:0000256" key="1">
    <source>
        <dbReference type="ARBA" id="ARBA00022829"/>
    </source>
</evidence>
<dbReference type="Proteomes" id="UP000463700">
    <property type="component" value="Unassembled WGS sequence"/>
</dbReference>
<dbReference type="GO" id="GO:0007059">
    <property type="term" value="P:chromosome segregation"/>
    <property type="evidence" value="ECO:0007669"/>
    <property type="project" value="UniProtKB-KW"/>
</dbReference>
<evidence type="ECO:0000259" key="7">
    <source>
        <dbReference type="PROSITE" id="PS51900"/>
    </source>
</evidence>
<evidence type="ECO:0000256" key="4">
    <source>
        <dbReference type="ARBA" id="ARBA00023172"/>
    </source>
</evidence>
<dbReference type="CDD" id="cd01182">
    <property type="entry name" value="INT_RitC_C_like"/>
    <property type="match status" value="1"/>
</dbReference>
<evidence type="ECO:0000313" key="9">
    <source>
        <dbReference type="Proteomes" id="UP000463700"/>
    </source>
</evidence>
<dbReference type="GO" id="GO:0015074">
    <property type="term" value="P:DNA integration"/>
    <property type="evidence" value="ECO:0007669"/>
    <property type="project" value="UniProtKB-KW"/>
</dbReference>
<dbReference type="PANTHER" id="PTHR30349:SF81">
    <property type="entry name" value="TYROSINE RECOMBINASE XERC"/>
    <property type="match status" value="1"/>
</dbReference>
<dbReference type="Gene3D" id="1.10.150.130">
    <property type="match status" value="1"/>
</dbReference>
<dbReference type="OrthoDB" id="5415821at2"/>
<keyword evidence="2" id="KW-0229">DNA integration</keyword>
<feature type="domain" description="Core-binding (CB)" evidence="7">
    <location>
        <begin position="4"/>
        <end position="97"/>
    </location>
</feature>
<dbReference type="PROSITE" id="PS51900">
    <property type="entry name" value="CB"/>
    <property type="match status" value="1"/>
</dbReference>
<dbReference type="PANTHER" id="PTHR30349">
    <property type="entry name" value="PHAGE INTEGRASE-RELATED"/>
    <property type="match status" value="1"/>
</dbReference>
<dbReference type="InterPro" id="IPR002104">
    <property type="entry name" value="Integrase_catalytic"/>
</dbReference>
<dbReference type="EMBL" id="VOSW01000224">
    <property type="protein sequence ID" value="KAE8753438.1"/>
    <property type="molecule type" value="Genomic_DNA"/>
</dbReference>
<protein>
    <submittedName>
        <fullName evidence="8">Tyrosine-type recombinase/integrase</fullName>
    </submittedName>
</protein>
<feature type="domain" description="Tyr recombinase" evidence="6">
    <location>
        <begin position="121"/>
        <end position="309"/>
    </location>
</feature>
<dbReference type="PROSITE" id="PS51898">
    <property type="entry name" value="TYR_RECOMBINASE"/>
    <property type="match status" value="1"/>
</dbReference>
<dbReference type="SUPFAM" id="SSF56349">
    <property type="entry name" value="DNA breaking-rejoining enzymes"/>
    <property type="match status" value="1"/>
</dbReference>
<keyword evidence="4" id="KW-0233">DNA recombination</keyword>
<evidence type="ECO:0000259" key="6">
    <source>
        <dbReference type="PROSITE" id="PS51898"/>
    </source>
</evidence>
<dbReference type="Pfam" id="PF00589">
    <property type="entry name" value="Phage_integrase"/>
    <property type="match status" value="1"/>
</dbReference>
<dbReference type="InterPro" id="IPR044068">
    <property type="entry name" value="CB"/>
</dbReference>
<dbReference type="InterPro" id="IPR010998">
    <property type="entry name" value="Integrase_recombinase_N"/>
</dbReference>
<organism evidence="8 9">
    <name type="scientific">Paraburkholderia madseniana</name>
    <dbReference type="NCBI Taxonomy" id="2599607"/>
    <lineage>
        <taxon>Bacteria</taxon>
        <taxon>Pseudomonadati</taxon>
        <taxon>Pseudomonadota</taxon>
        <taxon>Betaproteobacteria</taxon>
        <taxon>Burkholderiales</taxon>
        <taxon>Burkholderiaceae</taxon>
        <taxon>Paraburkholderia</taxon>
    </lineage>
</organism>
<dbReference type="GO" id="GO:0006310">
    <property type="term" value="P:DNA recombination"/>
    <property type="evidence" value="ECO:0007669"/>
    <property type="project" value="UniProtKB-KW"/>
</dbReference>
<dbReference type="Pfam" id="PF02899">
    <property type="entry name" value="Phage_int_SAM_1"/>
    <property type="match status" value="1"/>
</dbReference>
<keyword evidence="3 5" id="KW-0238">DNA-binding</keyword>
<dbReference type="Gene3D" id="1.10.443.10">
    <property type="entry name" value="Intergrase catalytic core"/>
    <property type="match status" value="1"/>
</dbReference>
<dbReference type="InterPro" id="IPR004107">
    <property type="entry name" value="Integrase_SAM-like_N"/>
</dbReference>
<dbReference type="InterPro" id="IPR011010">
    <property type="entry name" value="DNA_brk_join_enz"/>
</dbReference>
<dbReference type="AlphaFoldDB" id="A0A6N6W0R7"/>
<name>A0A6N6W0R7_9BURK</name>
<sequence length="336" mass="38528">MKPTDFSMLVTGFLTHHLAAQRNLSPNTIKAYRDVFTLLLRFCRDVRGIALERLSLAQIDVPLVEAFLDHLANDRRVSISTLNHRLAALHAFFRYVQSEVPERLLQCQQVLAIPLRRQPRPNVGYLSREYLAQLLAQPDLRTAEGRRDAVMLSVLYDTGARVQELIDLNAGDVRLDPPSQVRLMGKGRKLRAVPLMDSTVELLRQYRRDNNLDRPEHAGKPLFQNRQGTRLSRSGVRYLLQKYVIPVRQSHPDFTQRVSPHSLRHTKGMHLLQSGVPLEIIRDFLGHADVKTTEIYARANLEMKRKALEKATDGAPLPKIPSWQQNKTLLEWLHSL</sequence>
<reference evidence="8 9" key="1">
    <citation type="journal article" date="2020" name="Int. J. Syst. Evol. Microbiol.">
        <title>Paraburkholderia madseniana sp. nov., a phenolic acid-degrading bacterium isolated from acidic forest soil.</title>
        <authorList>
            <person name="Wilhelm R.C."/>
            <person name="Murphy S.J.L."/>
            <person name="Feriancek N.M."/>
            <person name="Karasz D.C."/>
            <person name="DeRito C.M."/>
            <person name="Newman J.D."/>
            <person name="Buckley D.H."/>
        </authorList>
    </citation>
    <scope>NUCLEOTIDE SEQUENCE [LARGE SCALE GENOMIC DNA]</scope>
    <source>
        <strain evidence="8 9">RP11</strain>
    </source>
</reference>
<proteinExistence type="predicted"/>
<evidence type="ECO:0000256" key="2">
    <source>
        <dbReference type="ARBA" id="ARBA00022908"/>
    </source>
</evidence>